<dbReference type="CDD" id="cd22160">
    <property type="entry name" value="F-box_AtFBL13-like"/>
    <property type="match status" value="1"/>
</dbReference>
<feature type="compositionally biased region" description="Polar residues" evidence="1">
    <location>
        <begin position="25"/>
        <end position="35"/>
    </location>
</feature>
<dbReference type="Pfam" id="PF24758">
    <property type="entry name" value="LRR_At5g56370"/>
    <property type="match status" value="2"/>
</dbReference>
<organism evidence="3 4">
    <name type="scientific">Panicum miliaceum</name>
    <name type="common">Proso millet</name>
    <name type="synonym">Broomcorn millet</name>
    <dbReference type="NCBI Taxonomy" id="4540"/>
    <lineage>
        <taxon>Eukaryota</taxon>
        <taxon>Viridiplantae</taxon>
        <taxon>Streptophyta</taxon>
        <taxon>Embryophyta</taxon>
        <taxon>Tracheophyta</taxon>
        <taxon>Spermatophyta</taxon>
        <taxon>Magnoliopsida</taxon>
        <taxon>Liliopsida</taxon>
        <taxon>Poales</taxon>
        <taxon>Poaceae</taxon>
        <taxon>PACMAD clade</taxon>
        <taxon>Panicoideae</taxon>
        <taxon>Panicodae</taxon>
        <taxon>Paniceae</taxon>
        <taxon>Panicinae</taxon>
        <taxon>Panicum</taxon>
        <taxon>Panicum sect. Panicum</taxon>
    </lineage>
</organism>
<reference evidence="4" key="1">
    <citation type="journal article" date="2019" name="Nat. Commun.">
        <title>The genome of broomcorn millet.</title>
        <authorList>
            <person name="Zou C."/>
            <person name="Miki D."/>
            <person name="Li D."/>
            <person name="Tang Q."/>
            <person name="Xiao L."/>
            <person name="Rajput S."/>
            <person name="Deng P."/>
            <person name="Jia W."/>
            <person name="Huang R."/>
            <person name="Zhang M."/>
            <person name="Sun Y."/>
            <person name="Hu J."/>
            <person name="Fu X."/>
            <person name="Schnable P.S."/>
            <person name="Li F."/>
            <person name="Zhang H."/>
            <person name="Feng B."/>
            <person name="Zhu X."/>
            <person name="Liu R."/>
            <person name="Schnable J.C."/>
            <person name="Zhu J.-K."/>
            <person name="Zhang H."/>
        </authorList>
    </citation>
    <scope>NUCLEOTIDE SEQUENCE [LARGE SCALE GENOMIC DNA]</scope>
</reference>
<dbReference type="InterPro" id="IPR036047">
    <property type="entry name" value="F-box-like_dom_sf"/>
</dbReference>
<evidence type="ECO:0000313" key="4">
    <source>
        <dbReference type="Proteomes" id="UP000275267"/>
    </source>
</evidence>
<dbReference type="PANTHER" id="PTHR32141:SF160">
    <property type="entry name" value="F-BOX DOMAIN-CONTAINING PROTEIN"/>
    <property type="match status" value="1"/>
</dbReference>
<dbReference type="OrthoDB" id="584579at2759"/>
<dbReference type="AlphaFoldDB" id="A0A3L6TE58"/>
<proteinExistence type="predicted"/>
<sequence length="460" mass="51461">MACPPKKPRVAAAAAGDGGGSGCGNQEQPPESGTDLISSLPDAILTTIIFLLPTNDGARTQALATRWRHLWRAAPLNLCDDDIPPLMCIVGAQATISRVLSAHRGPVRRLSLGWRSWSCRYPDLDAWLRSPALDGLQELELWHGFTHLAPMPEAAFRLSASLRVLALSSGVSDFRGGEFVQFPAEDVDRLHFPHLEQLTMKCVDIAESALHTLLSKCPVLESLVLSQNEGFHRLRIRSPTLRSLGVSDDREKLWDLERLKEVVVEDAPLLERFFIRHSEEGDGDGLSETLPVNSTTVVRTVKVLVVHMSPSIDDAIGLMKCFPCLQKLYVLVFLDKESKGVRLHDPRDSLECLDVHLKKLVLINYRGIERDVEFANFFLSKARVLKMMELATRRQSWNSKYLTKQGSKLQLKSRASKDSQVLFSCRTYSNDSMHIRHMHDLSIGDPFDQSLCSCKSSQML</sequence>
<dbReference type="Pfam" id="PF08387">
    <property type="entry name" value="FBD"/>
    <property type="match status" value="1"/>
</dbReference>
<dbReference type="SUPFAM" id="SSF81383">
    <property type="entry name" value="F-box domain"/>
    <property type="match status" value="1"/>
</dbReference>
<dbReference type="EMBL" id="PQIB02000002">
    <property type="protein sequence ID" value="RLN36462.1"/>
    <property type="molecule type" value="Genomic_DNA"/>
</dbReference>
<comment type="caution">
    <text evidence="3">The sequence shown here is derived from an EMBL/GenBank/DDBJ whole genome shotgun (WGS) entry which is preliminary data.</text>
</comment>
<feature type="domain" description="FBD" evidence="2">
    <location>
        <begin position="351"/>
        <end position="424"/>
    </location>
</feature>
<dbReference type="STRING" id="4540.A0A3L6TE58"/>
<name>A0A3L6TE58_PANMI</name>
<dbReference type="InterPro" id="IPR055411">
    <property type="entry name" value="LRR_FXL15/At3g58940/PEG3-like"/>
</dbReference>
<dbReference type="SMART" id="SM00579">
    <property type="entry name" value="FBD"/>
    <property type="match status" value="1"/>
</dbReference>
<dbReference type="Gene3D" id="3.80.10.10">
    <property type="entry name" value="Ribonuclease Inhibitor"/>
    <property type="match status" value="1"/>
</dbReference>
<dbReference type="Proteomes" id="UP000275267">
    <property type="component" value="Unassembled WGS sequence"/>
</dbReference>
<evidence type="ECO:0000256" key="1">
    <source>
        <dbReference type="SAM" id="MobiDB-lite"/>
    </source>
</evidence>
<dbReference type="InterPro" id="IPR006566">
    <property type="entry name" value="FBD"/>
</dbReference>
<accession>A0A3L6TE58</accession>
<dbReference type="InterPro" id="IPR053781">
    <property type="entry name" value="F-box_AtFBL13-like"/>
</dbReference>
<protein>
    <recommendedName>
        <fullName evidence="2">FBD domain-containing protein</fullName>
    </recommendedName>
</protein>
<dbReference type="SUPFAM" id="SSF52047">
    <property type="entry name" value="RNI-like"/>
    <property type="match status" value="1"/>
</dbReference>
<dbReference type="InterPro" id="IPR055302">
    <property type="entry name" value="F-box_dom-containing"/>
</dbReference>
<gene>
    <name evidence="3" type="ORF">C2845_PM03G25310</name>
</gene>
<evidence type="ECO:0000313" key="3">
    <source>
        <dbReference type="EMBL" id="RLN36462.1"/>
    </source>
</evidence>
<dbReference type="InterPro" id="IPR032675">
    <property type="entry name" value="LRR_dom_sf"/>
</dbReference>
<dbReference type="PANTHER" id="PTHR32141">
    <property type="match status" value="1"/>
</dbReference>
<keyword evidence="4" id="KW-1185">Reference proteome</keyword>
<feature type="region of interest" description="Disordered" evidence="1">
    <location>
        <begin position="1"/>
        <end position="35"/>
    </location>
</feature>
<evidence type="ECO:0000259" key="2">
    <source>
        <dbReference type="SMART" id="SM00579"/>
    </source>
</evidence>